<evidence type="ECO:0000259" key="7">
    <source>
        <dbReference type="PROSITE" id="PS50911"/>
    </source>
</evidence>
<comment type="similarity">
    <text evidence="1">In the C-terminal section; belongs to the glutathionylspermidine synthase preATP-grasp family.</text>
</comment>
<dbReference type="SUPFAM" id="SSF54001">
    <property type="entry name" value="Cysteine proteinases"/>
    <property type="match status" value="1"/>
</dbReference>
<dbReference type="SUPFAM" id="SSF52440">
    <property type="entry name" value="PreATP-grasp domain"/>
    <property type="match status" value="1"/>
</dbReference>
<proteinExistence type="inferred from homology"/>
<keyword evidence="4" id="KW-0547">Nucleotide-binding</keyword>
<dbReference type="AlphaFoldDB" id="A0A5C6Q2P0"/>
<dbReference type="InterPro" id="IPR051705">
    <property type="entry name" value="Gsp_Synthetase/Amidase"/>
</dbReference>
<dbReference type="RefSeq" id="WP_146799686.1">
    <property type="nucleotide sequence ID" value="NZ_VOLP01000014.1"/>
</dbReference>
<dbReference type="Gene3D" id="3.30.1490.330">
    <property type="match status" value="1"/>
</dbReference>
<dbReference type="Proteomes" id="UP000321525">
    <property type="component" value="Unassembled WGS sequence"/>
</dbReference>
<evidence type="ECO:0000313" key="9">
    <source>
        <dbReference type="EMBL" id="TWX63155.1"/>
    </source>
</evidence>
<dbReference type="SUPFAM" id="SSF56059">
    <property type="entry name" value="Glutathione synthetase ATP-binding domain-like"/>
    <property type="match status" value="1"/>
</dbReference>
<evidence type="ECO:0000256" key="3">
    <source>
        <dbReference type="ARBA" id="ARBA00022723"/>
    </source>
</evidence>
<dbReference type="PROSITE" id="PS50911">
    <property type="entry name" value="CHAP"/>
    <property type="match status" value="1"/>
</dbReference>
<dbReference type="PANTHER" id="PTHR30094:SF0">
    <property type="entry name" value="BIFUNCTIONAL GLUTATHIONYLSPERMIDINE SYNTHETASE_AMIDASE-RELATED"/>
    <property type="match status" value="1"/>
</dbReference>
<dbReference type="GO" id="GO:0005524">
    <property type="term" value="F:ATP binding"/>
    <property type="evidence" value="ECO:0007669"/>
    <property type="project" value="UniProtKB-KW"/>
</dbReference>
<keyword evidence="6" id="KW-0460">Magnesium</keyword>
<dbReference type="GO" id="GO:0008884">
    <property type="term" value="F:glutathionylspermidine amidase activity"/>
    <property type="evidence" value="ECO:0007669"/>
    <property type="project" value="TreeGrafter"/>
</dbReference>
<dbReference type="PANTHER" id="PTHR30094">
    <property type="entry name" value="BIFUNCTIONAL GLUTATHIONYLSPERMIDINE SYNTHETASE/AMIDASE-RELATED"/>
    <property type="match status" value="1"/>
</dbReference>
<keyword evidence="2" id="KW-0436">Ligase</keyword>
<gene>
    <name evidence="8" type="ORF">ESZ26_11635</name>
    <name evidence="9" type="ORF">ESZ27_17685</name>
</gene>
<dbReference type="Gene3D" id="3.90.1720.10">
    <property type="entry name" value="endopeptidase domain like (from Nostoc punctiforme)"/>
    <property type="match status" value="1"/>
</dbReference>
<evidence type="ECO:0000256" key="1">
    <source>
        <dbReference type="ARBA" id="ARBA00008227"/>
    </source>
</evidence>
<reference evidence="9 11" key="1">
    <citation type="submission" date="2019-07" db="EMBL/GenBank/DDBJ databases">
        <title>Genomes of sea-ice associated Colwellia species.</title>
        <authorList>
            <person name="Bowman J.P."/>
        </authorList>
    </citation>
    <scope>NUCLEOTIDE SEQUENCE [LARGE SCALE GENOMIC DNA]</scope>
    <source>
        <strain evidence="8 10">ACAM 607</strain>
        <strain evidence="9 11">IC036</strain>
    </source>
</reference>
<dbReference type="EMBL" id="VOLQ01000051">
    <property type="protein sequence ID" value="TWX63155.1"/>
    <property type="molecule type" value="Genomic_DNA"/>
</dbReference>
<name>A0A5C6Q2P0_9GAMM</name>
<dbReference type="InterPro" id="IPR038765">
    <property type="entry name" value="Papain-like_cys_pep_sf"/>
</dbReference>
<dbReference type="InterPro" id="IPR016185">
    <property type="entry name" value="PreATP-grasp_dom_sf"/>
</dbReference>
<dbReference type="Pfam" id="PF05257">
    <property type="entry name" value="CHAP"/>
    <property type="match status" value="1"/>
</dbReference>
<dbReference type="Pfam" id="PF03738">
    <property type="entry name" value="GSP_synth"/>
    <property type="match status" value="1"/>
</dbReference>
<keyword evidence="3" id="KW-0479">Metal-binding</keyword>
<comment type="caution">
    <text evidence="9">The sequence shown here is derived from an EMBL/GenBank/DDBJ whole genome shotgun (WGS) entry which is preliminary data.</text>
</comment>
<keyword evidence="10" id="KW-1185">Reference proteome</keyword>
<evidence type="ECO:0000313" key="11">
    <source>
        <dbReference type="Proteomes" id="UP000321917"/>
    </source>
</evidence>
<evidence type="ECO:0000256" key="2">
    <source>
        <dbReference type="ARBA" id="ARBA00022598"/>
    </source>
</evidence>
<evidence type="ECO:0000313" key="10">
    <source>
        <dbReference type="Proteomes" id="UP000321525"/>
    </source>
</evidence>
<dbReference type="InterPro" id="IPR007921">
    <property type="entry name" value="CHAP_dom"/>
</dbReference>
<dbReference type="Proteomes" id="UP000321917">
    <property type="component" value="Unassembled WGS sequence"/>
</dbReference>
<accession>A0A5C6Q2P0</accession>
<evidence type="ECO:0000256" key="4">
    <source>
        <dbReference type="ARBA" id="ARBA00022741"/>
    </source>
</evidence>
<sequence>MTKINNIQDVSFGNPIGTSIGNVTAYSSDYNTADPIIYKSRSHFRSYVDDIYMGHKWQCVEFARRWLYTNKGYIFNDVAMAYEIFNLRSVRDVVNNGELALNAFENGAKRLPEVGSLLIWDEGGEFDETGHVAIITAVFNDKVHIAEQNMAFAPWPNGQNYSRAIKAKLGSNGDYWLHCPSNGSTILGWLIQTDDETDALISPLPDPIVFNIEACTAPAQKKENAPWLNLANDDEYAFFQMMAGHRLSCDDASALRYYRISSQAHLALETATDELHQMFMHATDYVLEHPELLEKFGLPENLNEKIKRSWSNRANQLVTSRFDFSMSEHGLKVYEYNCDSASCYMEVGKVQGKWLKHFQVKGGTDAGTALFSHLVNAWQARTIDSVIHILQDDDPEETYHALFMKSAIEAAGHQCKILVGIDSLTCNENNEIEDSAGIKIQWIWKTWAWETALDEIRKNPGDVFNKEKHERLIKPSLSDVLLNDNIMVFEPLWTLIPSNKAILPVLCMLFPNHPYLLDTRFELTEELIQTGYVSKPIVGRCGANIKIIDKHQQVLAEKQGDFETRDQIYQTLFPLPYVDGKYVQVCTFTANGNYAGSGVRVDSSMIIDKDSDCLALQCKHDT</sequence>
<organism evidence="9 11">
    <name type="scientific">Colwellia hornerae</name>
    <dbReference type="NCBI Taxonomy" id="89402"/>
    <lineage>
        <taxon>Bacteria</taxon>
        <taxon>Pseudomonadati</taxon>
        <taxon>Pseudomonadota</taxon>
        <taxon>Gammaproteobacteria</taxon>
        <taxon>Alteromonadales</taxon>
        <taxon>Colwelliaceae</taxon>
        <taxon>Colwellia</taxon>
    </lineage>
</organism>
<dbReference type="GO" id="GO:0046872">
    <property type="term" value="F:metal ion binding"/>
    <property type="evidence" value="ECO:0007669"/>
    <property type="project" value="UniProtKB-KW"/>
</dbReference>
<evidence type="ECO:0000313" key="8">
    <source>
        <dbReference type="EMBL" id="TWX58339.1"/>
    </source>
</evidence>
<dbReference type="InterPro" id="IPR005494">
    <property type="entry name" value="GSPS_pre-ATP-grasp-like_dom"/>
</dbReference>
<feature type="domain" description="Peptidase C51" evidence="7">
    <location>
        <begin position="34"/>
        <end position="178"/>
    </location>
</feature>
<dbReference type="EMBL" id="VOLR01000015">
    <property type="protein sequence ID" value="TWX58339.1"/>
    <property type="molecule type" value="Genomic_DNA"/>
</dbReference>
<evidence type="ECO:0000256" key="5">
    <source>
        <dbReference type="ARBA" id="ARBA00022840"/>
    </source>
</evidence>
<dbReference type="OrthoDB" id="9765517at2"/>
<keyword evidence="5" id="KW-0067">ATP-binding</keyword>
<protein>
    <submittedName>
        <fullName evidence="9">CHAP domain-containing protein</fullName>
    </submittedName>
</protein>
<evidence type="ECO:0000256" key="6">
    <source>
        <dbReference type="ARBA" id="ARBA00022842"/>
    </source>
</evidence>
<dbReference type="GO" id="GO:0008885">
    <property type="term" value="F:glutathionylspermidine synthase activity"/>
    <property type="evidence" value="ECO:0007669"/>
    <property type="project" value="TreeGrafter"/>
</dbReference>